<keyword evidence="6" id="KW-0456">Lyase</keyword>
<organism evidence="9 10">
    <name type="scientific">Oceanobacillus polygoni</name>
    <dbReference type="NCBI Taxonomy" id="1235259"/>
    <lineage>
        <taxon>Bacteria</taxon>
        <taxon>Bacillati</taxon>
        <taxon>Bacillota</taxon>
        <taxon>Bacilli</taxon>
        <taxon>Bacillales</taxon>
        <taxon>Bacillaceae</taxon>
        <taxon>Oceanobacillus</taxon>
    </lineage>
</organism>
<evidence type="ECO:0000256" key="5">
    <source>
        <dbReference type="ARBA" id="ARBA00022563"/>
    </source>
</evidence>
<evidence type="ECO:0000256" key="3">
    <source>
        <dbReference type="ARBA" id="ARBA00006350"/>
    </source>
</evidence>
<dbReference type="RefSeq" id="WP_149473575.1">
    <property type="nucleotide sequence ID" value="NZ_JAGGMB010000016.1"/>
</dbReference>
<dbReference type="SMART" id="SM00934">
    <property type="entry name" value="OMPdecase"/>
    <property type="match status" value="1"/>
</dbReference>
<dbReference type="InterPro" id="IPR011060">
    <property type="entry name" value="RibuloseP-bd_barrel"/>
</dbReference>
<feature type="domain" description="Orotidine 5'-phosphate decarboxylase" evidence="8">
    <location>
        <begin position="5"/>
        <end position="208"/>
    </location>
</feature>
<evidence type="ECO:0000256" key="6">
    <source>
        <dbReference type="ARBA" id="ARBA00023239"/>
    </source>
</evidence>
<evidence type="ECO:0000313" key="10">
    <source>
        <dbReference type="Proteomes" id="UP001138793"/>
    </source>
</evidence>
<dbReference type="OrthoDB" id="43475at2"/>
<dbReference type="InterPro" id="IPR013785">
    <property type="entry name" value="Aldolase_TIM"/>
</dbReference>
<accession>A0A9X1CK60</accession>
<protein>
    <recommendedName>
        <fullName evidence="4">3-hexulose-6-phosphate synthase</fullName>
        <ecNumber evidence="4">4.1.2.43</ecNumber>
    </recommendedName>
</protein>
<evidence type="ECO:0000259" key="8">
    <source>
        <dbReference type="SMART" id="SM00934"/>
    </source>
</evidence>
<evidence type="ECO:0000256" key="4">
    <source>
        <dbReference type="ARBA" id="ARBA00012890"/>
    </source>
</evidence>
<evidence type="ECO:0000256" key="2">
    <source>
        <dbReference type="ARBA" id="ARBA00005014"/>
    </source>
</evidence>
<dbReference type="EMBL" id="JAGGMB010000016">
    <property type="protein sequence ID" value="MBP2079438.1"/>
    <property type="molecule type" value="Genomic_DNA"/>
</dbReference>
<dbReference type="GO" id="GO:0043801">
    <property type="term" value="F:hexulose-6-phosphate synthase activity"/>
    <property type="evidence" value="ECO:0007669"/>
    <property type="project" value="UniProtKB-EC"/>
</dbReference>
<dbReference type="GO" id="GO:0006730">
    <property type="term" value="P:one-carbon metabolic process"/>
    <property type="evidence" value="ECO:0007669"/>
    <property type="project" value="UniProtKB-KW"/>
</dbReference>
<dbReference type="GO" id="GO:0019854">
    <property type="term" value="P:L-ascorbic acid catabolic process"/>
    <property type="evidence" value="ECO:0007669"/>
    <property type="project" value="TreeGrafter"/>
</dbReference>
<dbReference type="FunFam" id="3.20.20.70:FF:000022">
    <property type="entry name" value="3-keto-L-gulonate-6-phosphate decarboxylase UlaD"/>
    <property type="match status" value="1"/>
</dbReference>
<evidence type="ECO:0000256" key="7">
    <source>
        <dbReference type="ARBA" id="ARBA00023277"/>
    </source>
</evidence>
<dbReference type="Gene3D" id="3.20.20.70">
    <property type="entry name" value="Aldolase class I"/>
    <property type="match status" value="1"/>
</dbReference>
<dbReference type="Proteomes" id="UP001138793">
    <property type="component" value="Unassembled WGS sequence"/>
</dbReference>
<dbReference type="GO" id="GO:0004590">
    <property type="term" value="F:orotidine-5'-phosphate decarboxylase activity"/>
    <property type="evidence" value="ECO:0007669"/>
    <property type="project" value="InterPro"/>
</dbReference>
<reference evidence="9" key="1">
    <citation type="submission" date="2021-03" db="EMBL/GenBank/DDBJ databases">
        <title>Genomic Encyclopedia of Type Strains, Phase IV (KMG-IV): sequencing the most valuable type-strain genomes for metagenomic binning, comparative biology and taxonomic classification.</title>
        <authorList>
            <person name="Goeker M."/>
        </authorList>
    </citation>
    <scope>NUCLEOTIDE SEQUENCE</scope>
    <source>
        <strain evidence="9">DSM 107338</strain>
    </source>
</reference>
<dbReference type="PANTHER" id="PTHR35039:SF3">
    <property type="entry name" value="3-KETO-L-GULONATE-6-PHOSPHATE DECARBOXYLASE SGBH-RELATED"/>
    <property type="match status" value="1"/>
</dbReference>
<dbReference type="SUPFAM" id="SSF51366">
    <property type="entry name" value="Ribulose-phoshate binding barrel"/>
    <property type="match status" value="1"/>
</dbReference>
<keyword evidence="5" id="KW-0554">One-carbon metabolism</keyword>
<dbReference type="EC" id="4.1.2.43" evidence="4"/>
<dbReference type="AlphaFoldDB" id="A0A9X1CK60"/>
<dbReference type="GO" id="GO:0006207">
    <property type="term" value="P:'de novo' pyrimidine nucleobase biosynthetic process"/>
    <property type="evidence" value="ECO:0007669"/>
    <property type="project" value="InterPro"/>
</dbReference>
<keyword evidence="7" id="KW-0119">Carbohydrate metabolism</keyword>
<dbReference type="GO" id="GO:0033982">
    <property type="term" value="F:3-dehydro-L-gulonate-6-phosphate decarboxylase activity"/>
    <property type="evidence" value="ECO:0007669"/>
    <property type="project" value="TreeGrafter"/>
</dbReference>
<keyword evidence="10" id="KW-1185">Reference proteome</keyword>
<comment type="similarity">
    <text evidence="3">Belongs to the HPS/KGPDC family. HPS subfamily.</text>
</comment>
<comment type="pathway">
    <text evidence="2">One-carbon metabolism; formaldehyde assimilation via RuMP pathway; D-fructose 6-phosphate from D-ribulose 5-phosphate and formaldehyde: step 1/2.</text>
</comment>
<dbReference type="InterPro" id="IPR001754">
    <property type="entry name" value="OMPdeCOase_dom"/>
</dbReference>
<evidence type="ECO:0000256" key="1">
    <source>
        <dbReference type="ARBA" id="ARBA00000718"/>
    </source>
</evidence>
<dbReference type="PANTHER" id="PTHR35039">
    <property type="entry name" value="3-KETO-L-GULONATE-6-PHOSPHATE DECARBOXYLASE SGBH-RELATED"/>
    <property type="match status" value="1"/>
</dbReference>
<sequence>MSRPKLQLALDNHDLSNSLASAQKAQSQVDVMEVGTMLAFENGMKAVRIMKSLFPEHIVLADIRIIKAGGKLAKLAFDSGADWVTVMSDASNDTIEAVVKEVKSRENKDVQIEINQSFTSEQTDYWRSLGITQLIYHRSSEVVEEEVKWTPEVILELKNLADKGFQLSITGGLSVDEIKLFKDVPVYCFIAGRKIANSPEPFQAAKQYKDEIIHVFG</sequence>
<gene>
    <name evidence="9" type="ORF">J2Z64_003736</name>
</gene>
<name>A0A9X1CK60_9BACI</name>
<comment type="caution">
    <text evidence="9">The sequence shown here is derived from an EMBL/GenBank/DDBJ whole genome shotgun (WGS) entry which is preliminary data.</text>
</comment>
<proteinExistence type="inferred from homology"/>
<dbReference type="Pfam" id="PF00215">
    <property type="entry name" value="OMPdecase"/>
    <property type="match status" value="1"/>
</dbReference>
<evidence type="ECO:0000313" key="9">
    <source>
        <dbReference type="EMBL" id="MBP2079438.1"/>
    </source>
</evidence>
<comment type="catalytic activity">
    <reaction evidence="1">
        <text>D-ribulose 5-phosphate + formaldehyde = D-arabino-hex-3-ulose 6-phosphate</text>
        <dbReference type="Rhea" id="RHEA:25201"/>
        <dbReference type="ChEBI" id="CHEBI:16842"/>
        <dbReference type="ChEBI" id="CHEBI:58121"/>
        <dbReference type="ChEBI" id="CHEBI:58542"/>
        <dbReference type="EC" id="4.1.2.43"/>
    </reaction>
</comment>